<name>A0AAE1F5Z6_PETCI</name>
<dbReference type="EMBL" id="JAWQEG010003175">
    <property type="protein sequence ID" value="KAK3867574.1"/>
    <property type="molecule type" value="Genomic_DNA"/>
</dbReference>
<evidence type="ECO:0000256" key="3">
    <source>
        <dbReference type="SAM" id="SignalP"/>
    </source>
</evidence>
<feature type="compositionally biased region" description="Low complexity" evidence="1">
    <location>
        <begin position="90"/>
        <end position="104"/>
    </location>
</feature>
<feature type="chain" id="PRO_5042073545" evidence="3">
    <location>
        <begin position="22"/>
        <end position="199"/>
    </location>
</feature>
<feature type="signal peptide" evidence="3">
    <location>
        <begin position="1"/>
        <end position="21"/>
    </location>
</feature>
<gene>
    <name evidence="4" type="ORF">Pcinc_026977</name>
</gene>
<comment type="caution">
    <text evidence="4">The sequence shown here is derived from an EMBL/GenBank/DDBJ whole genome shotgun (WGS) entry which is preliminary data.</text>
</comment>
<reference evidence="4" key="1">
    <citation type="submission" date="2023-10" db="EMBL/GenBank/DDBJ databases">
        <title>Genome assemblies of two species of porcelain crab, Petrolisthes cinctipes and Petrolisthes manimaculis (Anomura: Porcellanidae).</title>
        <authorList>
            <person name="Angst P."/>
        </authorList>
    </citation>
    <scope>NUCLEOTIDE SEQUENCE</scope>
    <source>
        <strain evidence="4">PB745_01</strain>
        <tissue evidence="4">Gill</tissue>
    </source>
</reference>
<proteinExistence type="predicted"/>
<keyword evidence="2" id="KW-1133">Transmembrane helix</keyword>
<organism evidence="4 5">
    <name type="scientific">Petrolisthes cinctipes</name>
    <name type="common">Flat porcelain crab</name>
    <dbReference type="NCBI Taxonomy" id="88211"/>
    <lineage>
        <taxon>Eukaryota</taxon>
        <taxon>Metazoa</taxon>
        <taxon>Ecdysozoa</taxon>
        <taxon>Arthropoda</taxon>
        <taxon>Crustacea</taxon>
        <taxon>Multicrustacea</taxon>
        <taxon>Malacostraca</taxon>
        <taxon>Eumalacostraca</taxon>
        <taxon>Eucarida</taxon>
        <taxon>Decapoda</taxon>
        <taxon>Pleocyemata</taxon>
        <taxon>Anomura</taxon>
        <taxon>Galatheoidea</taxon>
        <taxon>Porcellanidae</taxon>
        <taxon>Petrolisthes</taxon>
    </lineage>
</organism>
<dbReference type="AlphaFoldDB" id="A0AAE1F5Z6"/>
<keyword evidence="3" id="KW-0732">Signal</keyword>
<keyword evidence="2" id="KW-0812">Transmembrane</keyword>
<evidence type="ECO:0000256" key="1">
    <source>
        <dbReference type="SAM" id="MobiDB-lite"/>
    </source>
</evidence>
<keyword evidence="5" id="KW-1185">Reference proteome</keyword>
<dbReference type="Proteomes" id="UP001286313">
    <property type="component" value="Unassembled WGS sequence"/>
</dbReference>
<evidence type="ECO:0000313" key="4">
    <source>
        <dbReference type="EMBL" id="KAK3867574.1"/>
    </source>
</evidence>
<keyword evidence="2" id="KW-0472">Membrane</keyword>
<feature type="compositionally biased region" description="Pro residues" evidence="1">
    <location>
        <begin position="105"/>
        <end position="121"/>
    </location>
</feature>
<evidence type="ECO:0000313" key="5">
    <source>
        <dbReference type="Proteomes" id="UP001286313"/>
    </source>
</evidence>
<sequence>MECNWRKNTVLMLVILREVSYLPLFHLSFSTPTVSSFHTLPCFSPLSYIPSPTFPSSTSPSSTPHRLLLSTPALLLPTLLPSPLPPPFPSSTSFPSPTFPSSTSPSPPLPSPLPPLLPPPHTVSSSPHLALLLPTLLSSPPLPSPLPPLLPPPPHRLLSTSGPFFNITENFCLILPDLLYWMEEVLAILYLLFGFLKIR</sequence>
<accession>A0AAE1F5Z6</accession>
<feature type="region of interest" description="Disordered" evidence="1">
    <location>
        <begin position="89"/>
        <end position="121"/>
    </location>
</feature>
<protein>
    <submittedName>
        <fullName evidence="4">Uncharacterized protein</fullName>
    </submittedName>
</protein>
<feature type="transmembrane region" description="Helical" evidence="2">
    <location>
        <begin position="178"/>
        <end position="196"/>
    </location>
</feature>
<evidence type="ECO:0000256" key="2">
    <source>
        <dbReference type="SAM" id="Phobius"/>
    </source>
</evidence>